<evidence type="ECO:0000256" key="2">
    <source>
        <dbReference type="ARBA" id="ARBA00022737"/>
    </source>
</evidence>
<reference evidence="4 5" key="1">
    <citation type="journal article" date="2018" name="Proc. Natl. Acad. Sci. U.S.A.">
        <title>Draft genome sequence of Camellia sinensis var. sinensis provides insights into the evolution of the tea genome and tea quality.</title>
        <authorList>
            <person name="Wei C."/>
            <person name="Yang H."/>
            <person name="Wang S."/>
            <person name="Zhao J."/>
            <person name="Liu C."/>
            <person name="Gao L."/>
            <person name="Xia E."/>
            <person name="Lu Y."/>
            <person name="Tai Y."/>
            <person name="She G."/>
            <person name="Sun J."/>
            <person name="Cao H."/>
            <person name="Tong W."/>
            <person name="Gao Q."/>
            <person name="Li Y."/>
            <person name="Deng W."/>
            <person name="Jiang X."/>
            <person name="Wang W."/>
            <person name="Chen Q."/>
            <person name="Zhang S."/>
            <person name="Li H."/>
            <person name="Wu J."/>
            <person name="Wang P."/>
            <person name="Li P."/>
            <person name="Shi C."/>
            <person name="Zheng F."/>
            <person name="Jian J."/>
            <person name="Huang B."/>
            <person name="Shan D."/>
            <person name="Shi M."/>
            <person name="Fang C."/>
            <person name="Yue Y."/>
            <person name="Li F."/>
            <person name="Li D."/>
            <person name="Wei S."/>
            <person name="Han B."/>
            <person name="Jiang C."/>
            <person name="Yin Y."/>
            <person name="Xia T."/>
            <person name="Zhang Z."/>
            <person name="Bennetzen J.L."/>
            <person name="Zhao S."/>
            <person name="Wan X."/>
        </authorList>
    </citation>
    <scope>NUCLEOTIDE SEQUENCE [LARGE SCALE GENOMIC DNA]</scope>
    <source>
        <strain evidence="5">cv. Shuchazao</strain>
        <tissue evidence="4">Leaf</tissue>
    </source>
</reference>
<dbReference type="Pfam" id="PF12854">
    <property type="entry name" value="PPR_1"/>
    <property type="match status" value="1"/>
</dbReference>
<dbReference type="PANTHER" id="PTHR46128:SF358">
    <property type="entry name" value="TETRATRICOPEPTIDE REPEAT (TPR)-LIKE SUPERFAMILY PROTEIN"/>
    <property type="match status" value="1"/>
</dbReference>
<dbReference type="PANTHER" id="PTHR46128">
    <property type="entry name" value="MITOCHONDRIAL GROUP I INTRON SPLICING FACTOR CCM1"/>
    <property type="match status" value="1"/>
</dbReference>
<accession>A0A4S4DZB3</accession>
<comment type="similarity">
    <text evidence="1">Belongs to the PPR family. P subfamily.</text>
</comment>
<dbReference type="EMBL" id="SDRB02009439">
    <property type="protein sequence ID" value="THG08225.1"/>
    <property type="molecule type" value="Genomic_DNA"/>
</dbReference>
<evidence type="ECO:0000313" key="4">
    <source>
        <dbReference type="EMBL" id="THG08225.1"/>
    </source>
</evidence>
<proteinExistence type="inferred from homology"/>
<feature type="repeat" description="PPR" evidence="3">
    <location>
        <begin position="73"/>
        <end position="107"/>
    </location>
</feature>
<dbReference type="Pfam" id="PF13041">
    <property type="entry name" value="PPR_2"/>
    <property type="match status" value="1"/>
</dbReference>
<protein>
    <recommendedName>
        <fullName evidence="6">Pentacotripeptide-repeat region of PRORP domain-containing protein</fullName>
    </recommendedName>
</protein>
<dbReference type="NCBIfam" id="TIGR00756">
    <property type="entry name" value="PPR"/>
    <property type="match status" value="2"/>
</dbReference>
<dbReference type="Gene3D" id="1.25.40.10">
    <property type="entry name" value="Tetratricopeptide repeat domain"/>
    <property type="match status" value="1"/>
</dbReference>
<name>A0A4S4DZB3_CAMSN</name>
<dbReference type="InterPro" id="IPR050872">
    <property type="entry name" value="PPR_P_subfamily"/>
</dbReference>
<dbReference type="InterPro" id="IPR011990">
    <property type="entry name" value="TPR-like_helical_dom_sf"/>
</dbReference>
<organism evidence="4 5">
    <name type="scientific">Camellia sinensis var. sinensis</name>
    <name type="common">China tea</name>
    <dbReference type="NCBI Taxonomy" id="542762"/>
    <lineage>
        <taxon>Eukaryota</taxon>
        <taxon>Viridiplantae</taxon>
        <taxon>Streptophyta</taxon>
        <taxon>Embryophyta</taxon>
        <taxon>Tracheophyta</taxon>
        <taxon>Spermatophyta</taxon>
        <taxon>Magnoliopsida</taxon>
        <taxon>eudicotyledons</taxon>
        <taxon>Gunneridae</taxon>
        <taxon>Pentapetalae</taxon>
        <taxon>asterids</taxon>
        <taxon>Ericales</taxon>
        <taxon>Theaceae</taxon>
        <taxon>Camellia</taxon>
    </lineage>
</organism>
<dbReference type="Proteomes" id="UP000306102">
    <property type="component" value="Unassembled WGS sequence"/>
</dbReference>
<evidence type="ECO:0000256" key="3">
    <source>
        <dbReference type="PROSITE-ProRule" id="PRU00708"/>
    </source>
</evidence>
<evidence type="ECO:0008006" key="6">
    <source>
        <dbReference type="Google" id="ProtNLM"/>
    </source>
</evidence>
<keyword evidence="5" id="KW-1185">Reference proteome</keyword>
<evidence type="ECO:0000313" key="5">
    <source>
        <dbReference type="Proteomes" id="UP000306102"/>
    </source>
</evidence>
<comment type="caution">
    <text evidence="4">The sequence shown here is derived from an EMBL/GenBank/DDBJ whole genome shotgun (WGS) entry which is preliminary data.</text>
</comment>
<gene>
    <name evidence="4" type="ORF">TEA_002202</name>
</gene>
<feature type="repeat" description="PPR" evidence="3">
    <location>
        <begin position="38"/>
        <end position="72"/>
    </location>
</feature>
<keyword evidence="2" id="KW-0677">Repeat</keyword>
<dbReference type="AlphaFoldDB" id="A0A4S4DZB3"/>
<dbReference type="InterPro" id="IPR002885">
    <property type="entry name" value="PPR_rpt"/>
</dbReference>
<sequence>MPQRVLKPDIEMVNAMFKGLFRSCRCSNEMQVVGMIPNSQTYAIMLDGLCRNKNISEALALFHKMERNDLDFNVVMYNILIDTFCKDKKLNTTRALFVNLSSRGLQPNVKTYTMMIQDILSTKGQDPALQEVIKKLMSKDGHGMQEIK</sequence>
<dbReference type="PROSITE" id="PS51375">
    <property type="entry name" value="PPR"/>
    <property type="match status" value="2"/>
</dbReference>
<evidence type="ECO:0000256" key="1">
    <source>
        <dbReference type="ARBA" id="ARBA00007626"/>
    </source>
</evidence>